<gene>
    <name evidence="4" type="ORF">MHPYR_360041</name>
</gene>
<sequence>MRNLARVLGFDVAAPVAAIAALLAIGVVLGWPLWWVSVCSVLCLLIVQGVIVNFVLFRRDSVTVGTDDEGPGLRLAVVGLATVAVVAATVVGYTRWTLPDEDFTRDSAEVVRIATAVSEATATFSPADPTSSIDRAASFMAPERADAFKGEFGKATSDLAKKNISASAQTISAGLEALGPGAASVAVVMRGTQSQPGQQPSTATLALRVGLAKQDGRWVVLDIAPINAR</sequence>
<evidence type="ECO:0000313" key="4">
    <source>
        <dbReference type="EMBL" id="SBS76775.1"/>
    </source>
</evidence>
<name>A0A1Y5PDI2_9MYCO</name>
<dbReference type="AlphaFoldDB" id="A0A1Y5PDI2"/>
<feature type="transmembrane region" description="Helical" evidence="3">
    <location>
        <begin position="34"/>
        <end position="56"/>
    </location>
</feature>
<evidence type="ECO:0000256" key="3">
    <source>
        <dbReference type="SAM" id="Phobius"/>
    </source>
</evidence>
<protein>
    <submittedName>
        <fullName evidence="4">Putative transmembrane protein</fullName>
    </submittedName>
</protein>
<dbReference type="GO" id="GO:0016020">
    <property type="term" value="C:membrane"/>
    <property type="evidence" value="ECO:0007669"/>
    <property type="project" value="UniProtKB-SubCell"/>
</dbReference>
<dbReference type="PANTHER" id="PTHR37042">
    <property type="entry name" value="OUTER MEMBRANE PROTEIN RV1973"/>
    <property type="match status" value="1"/>
</dbReference>
<dbReference type="PANTHER" id="PTHR37042:SF4">
    <property type="entry name" value="OUTER MEMBRANE PROTEIN RV1973"/>
    <property type="match status" value="1"/>
</dbReference>
<keyword evidence="2 3" id="KW-0472">Membrane</keyword>
<accession>A0A1Y5PDI2</accession>
<feature type="transmembrane region" description="Helical" evidence="3">
    <location>
        <begin position="7"/>
        <end position="28"/>
    </location>
</feature>
<dbReference type="EMBL" id="FLQS01000030">
    <property type="protein sequence ID" value="SBS76775.1"/>
    <property type="molecule type" value="Genomic_DNA"/>
</dbReference>
<evidence type="ECO:0000256" key="2">
    <source>
        <dbReference type="ARBA" id="ARBA00023136"/>
    </source>
</evidence>
<evidence type="ECO:0000256" key="1">
    <source>
        <dbReference type="ARBA" id="ARBA00004370"/>
    </source>
</evidence>
<organism evidence="4">
    <name type="scientific">uncultured Mycobacterium sp</name>
    <dbReference type="NCBI Taxonomy" id="171292"/>
    <lineage>
        <taxon>Bacteria</taxon>
        <taxon>Bacillati</taxon>
        <taxon>Actinomycetota</taxon>
        <taxon>Actinomycetes</taxon>
        <taxon>Mycobacteriales</taxon>
        <taxon>Mycobacteriaceae</taxon>
        <taxon>Mycobacterium</taxon>
        <taxon>environmental samples</taxon>
    </lineage>
</organism>
<keyword evidence="3 4" id="KW-0812">Transmembrane</keyword>
<keyword evidence="3" id="KW-1133">Transmembrane helix</keyword>
<feature type="transmembrane region" description="Helical" evidence="3">
    <location>
        <begin position="77"/>
        <end position="96"/>
    </location>
</feature>
<proteinExistence type="predicted"/>
<comment type="subcellular location">
    <subcellularLocation>
        <location evidence="1">Membrane</location>
    </subcellularLocation>
</comment>
<reference evidence="4" key="1">
    <citation type="submission" date="2016-03" db="EMBL/GenBank/DDBJ databases">
        <authorList>
            <person name="Ploux O."/>
        </authorList>
    </citation>
    <scope>NUCLEOTIDE SEQUENCE</scope>
    <source>
        <strain evidence="4">UC10</strain>
    </source>
</reference>